<dbReference type="PROSITE" id="PS51257">
    <property type="entry name" value="PROKAR_LIPOPROTEIN"/>
    <property type="match status" value="1"/>
</dbReference>
<name>A0ABN6EI48_9BACT</name>
<dbReference type="Gene3D" id="2.120.10.30">
    <property type="entry name" value="TolB, C-terminal domain"/>
    <property type="match status" value="1"/>
</dbReference>
<accession>A0ABN6EI48</accession>
<dbReference type="RefSeq" id="WP_207154978.1">
    <property type="nucleotide sequence ID" value="NZ_AP024484.1"/>
</dbReference>
<proteinExistence type="predicted"/>
<dbReference type="InterPro" id="IPR011042">
    <property type="entry name" value="6-blade_b-propeller_TolB-like"/>
</dbReference>
<keyword evidence="2" id="KW-1185">Reference proteome</keyword>
<gene>
    <name evidence="1" type="ORF">prwr041_06770</name>
</gene>
<evidence type="ECO:0000313" key="2">
    <source>
        <dbReference type="Proteomes" id="UP001319045"/>
    </source>
</evidence>
<reference evidence="1 2" key="1">
    <citation type="journal article" date="2022" name="Int. J. Syst. Evol. Microbiol.">
        <title>Prevotella herbatica sp. nov., a plant polysaccharide-decomposing anaerobic bacterium isolated from a methanogenic reactor.</title>
        <authorList>
            <person name="Uek A."/>
            <person name="Tonouchi A."/>
            <person name="Kaku N."/>
            <person name="Ueki K."/>
        </authorList>
    </citation>
    <scope>NUCLEOTIDE SEQUENCE [LARGE SCALE GENOMIC DNA]</scope>
    <source>
        <strain evidence="1 2">WR041</strain>
    </source>
</reference>
<dbReference type="PANTHER" id="PTHR13833:SF71">
    <property type="entry name" value="NHL DOMAIN-CONTAINING PROTEIN"/>
    <property type="match status" value="1"/>
</dbReference>
<evidence type="ECO:0008006" key="3">
    <source>
        <dbReference type="Google" id="ProtNLM"/>
    </source>
</evidence>
<protein>
    <recommendedName>
        <fullName evidence="3">NHL repeat protein</fullName>
    </recommendedName>
</protein>
<dbReference type="SUPFAM" id="SSF101898">
    <property type="entry name" value="NHL repeat"/>
    <property type="match status" value="1"/>
</dbReference>
<evidence type="ECO:0000313" key="1">
    <source>
        <dbReference type="EMBL" id="BCS84784.1"/>
    </source>
</evidence>
<dbReference type="EMBL" id="AP024484">
    <property type="protein sequence ID" value="BCS84784.1"/>
    <property type="molecule type" value="Genomic_DNA"/>
</dbReference>
<dbReference type="PANTHER" id="PTHR13833">
    <property type="match status" value="1"/>
</dbReference>
<sequence>MKNGNSLILFLCLAACSCTDKEFIETNPTVPNKYDSGMGMSVDCLKPTFGIIDEPFVVEGNFKGPVDSMKVYFNYYTNKSDPSTLISKRAVLVATDGKTILGVIPKQMAGRNQVSIVVGKDSIAPKGMLFKYNQRKSVKTLCGDFGSSSYADGDFTAARFKEVSNIACVKGTKGDNVIAVESWWNNRVSLISNDDNKVITLGQTGSYGTPIVDNTREKFYLLSHWSEDRTIKSYSRSDSWAEKSTGIVIQKSDMPGQIWSGAFTEKDNRYLYLMDTQAHFCQVDLDNMTYKMIKLTGDLPNQDEDRSQMIYSKYHKCFFASFYKMSGIYKVYQASDGSWRMEKYAGFNGNGSATGHRLQDAQFIEPYGMACTSDGELYVINRGGSFINKVVGDQVEIVAGKPGNSGQVNSDTEPTDARFNSPQDIAVDSEDNFYIAGGWDRTVRKMSIE</sequence>
<dbReference type="Proteomes" id="UP001319045">
    <property type="component" value="Chromosome"/>
</dbReference>
<organism evidence="1 2">
    <name type="scientific">Prevotella herbatica</name>
    <dbReference type="NCBI Taxonomy" id="2801997"/>
    <lineage>
        <taxon>Bacteria</taxon>
        <taxon>Pseudomonadati</taxon>
        <taxon>Bacteroidota</taxon>
        <taxon>Bacteroidia</taxon>
        <taxon>Bacteroidales</taxon>
        <taxon>Prevotellaceae</taxon>
        <taxon>Prevotella</taxon>
    </lineage>
</organism>